<organism evidence="2 3">
    <name type="scientific">Cavenderia fasciculata</name>
    <name type="common">Slime mold</name>
    <name type="synonym">Dictyostelium fasciculatum</name>
    <dbReference type="NCBI Taxonomy" id="261658"/>
    <lineage>
        <taxon>Eukaryota</taxon>
        <taxon>Amoebozoa</taxon>
        <taxon>Evosea</taxon>
        <taxon>Eumycetozoa</taxon>
        <taxon>Dictyostelia</taxon>
        <taxon>Acytosteliales</taxon>
        <taxon>Cavenderiaceae</taxon>
        <taxon>Cavenderia</taxon>
    </lineage>
</organism>
<feature type="signal peptide" evidence="1">
    <location>
        <begin position="1"/>
        <end position="17"/>
    </location>
</feature>
<dbReference type="KEGG" id="dfa:DFA_10185"/>
<keyword evidence="3" id="KW-1185">Reference proteome</keyword>
<reference evidence="3" key="1">
    <citation type="journal article" date="2011" name="Genome Res.">
        <title>Phylogeny-wide analysis of social amoeba genomes highlights ancient origins for complex intercellular communication.</title>
        <authorList>
            <person name="Heidel A.J."/>
            <person name="Lawal H.M."/>
            <person name="Felder M."/>
            <person name="Schilde C."/>
            <person name="Helps N.R."/>
            <person name="Tunggal B."/>
            <person name="Rivero F."/>
            <person name="John U."/>
            <person name="Schleicher M."/>
            <person name="Eichinger L."/>
            <person name="Platzer M."/>
            <person name="Noegel A.A."/>
            <person name="Schaap P."/>
            <person name="Gloeckner G."/>
        </authorList>
    </citation>
    <scope>NUCLEOTIDE SEQUENCE [LARGE SCALE GENOMIC DNA]</scope>
    <source>
        <strain evidence="3">SH3</strain>
    </source>
</reference>
<dbReference type="AlphaFoldDB" id="F4Q9I2"/>
<dbReference type="RefSeq" id="XP_004354093.1">
    <property type="nucleotide sequence ID" value="XM_004354041.1"/>
</dbReference>
<evidence type="ECO:0000256" key="1">
    <source>
        <dbReference type="SAM" id="SignalP"/>
    </source>
</evidence>
<gene>
    <name evidence="2" type="ORF">DFA_10185</name>
</gene>
<evidence type="ECO:0000313" key="2">
    <source>
        <dbReference type="EMBL" id="EGG15351.1"/>
    </source>
</evidence>
<sequence length="88" mass="9870">MIFILIALFLCRASVVVVDIEEYNIMMPVLLMIVGSDDDDVMDDPTPVSPSCHPDMIVSIIIHKVLFPHPTIRITIVSSYTNLVRITD</sequence>
<evidence type="ECO:0000313" key="3">
    <source>
        <dbReference type="Proteomes" id="UP000007797"/>
    </source>
</evidence>
<accession>F4Q9I2</accession>
<dbReference type="Proteomes" id="UP000007797">
    <property type="component" value="Unassembled WGS sequence"/>
</dbReference>
<dbReference type="GeneID" id="14867527"/>
<dbReference type="EMBL" id="GL883026">
    <property type="protein sequence ID" value="EGG15351.1"/>
    <property type="molecule type" value="Genomic_DNA"/>
</dbReference>
<feature type="chain" id="PRO_5003313846" description="Secreted protein" evidence="1">
    <location>
        <begin position="18"/>
        <end position="88"/>
    </location>
</feature>
<name>F4Q9I2_CACFS</name>
<evidence type="ECO:0008006" key="4">
    <source>
        <dbReference type="Google" id="ProtNLM"/>
    </source>
</evidence>
<protein>
    <recommendedName>
        <fullName evidence="4">Secreted protein</fullName>
    </recommendedName>
</protein>
<keyword evidence="1" id="KW-0732">Signal</keyword>
<proteinExistence type="predicted"/>